<dbReference type="PRINTS" id="PR00248">
    <property type="entry name" value="GPCRMGR"/>
</dbReference>
<proteinExistence type="predicted"/>
<feature type="region of interest" description="Disordered" evidence="14">
    <location>
        <begin position="913"/>
        <end position="935"/>
    </location>
</feature>
<feature type="transmembrane region" description="Helical" evidence="15">
    <location>
        <begin position="618"/>
        <end position="638"/>
    </location>
</feature>
<feature type="transmembrane region" description="Helical" evidence="15">
    <location>
        <begin position="832"/>
        <end position="850"/>
    </location>
</feature>
<feature type="signal peptide" evidence="16">
    <location>
        <begin position="1"/>
        <end position="21"/>
    </location>
</feature>
<keyword evidence="12" id="KW-0407">Ion channel</keyword>
<keyword evidence="10" id="KW-0628">Postsynaptic cell membrane</keyword>
<reference evidence="19" key="1">
    <citation type="submission" date="2021-02" db="EMBL/GenBank/DDBJ databases">
        <authorList>
            <person name="Nowell W R."/>
        </authorList>
    </citation>
    <scope>NUCLEOTIDE SEQUENCE</scope>
</reference>
<dbReference type="Pfam" id="PF10613">
    <property type="entry name" value="Lig_chan-Glu_bd"/>
    <property type="match status" value="1"/>
</dbReference>
<dbReference type="Gene3D" id="3.40.50.2300">
    <property type="match status" value="2"/>
</dbReference>
<keyword evidence="7 15" id="KW-0472">Membrane</keyword>
<keyword evidence="3 15" id="KW-0812">Transmembrane</keyword>
<keyword evidence="6" id="KW-0406">Ion transport</keyword>
<sequence length="935" mass="103019">MFLFWNYRWFLLHFIFEQLHINYVITTWPTSNTSNIQLVGLFKDAENTSSPTDLSVHSRAMFKAAVLLSQQYNITIEGQFIGWQAVQTGASPIAAVNGVCRALSTSDIFGIVGPSLSLEVPITAEFAKDVGIPAVSYAATNPDFSNRNMYPAFYRVVPSDSAAAIAIVKLFIRFNWTSCIIIYQNDQFGTGGANVIKDELHKNDLTVATMVVFDIETRSIRGDLSTSLIGSSSRIVVLWATSTHTPLILQNALDSNVLGPKFTWILSSSVRLNSFDKKFSQQLIGMLTVEPTIASAVGASINTTLLNAACNIWQQYENKTFPGLTNINSYALFAFDTTWLLIQALEQLCSTTTNNSSSCTSFVGSSYCFNRRFRNSTSLFNIINNMKFLGVSGSVEFNVNTTDRIGGAYYIAQNAQPSSNGVAFVPVLTYTVNNGWQSYAEANVFIWPGNSLIIPGSIATLNGVTLRIGVIALAPFTIVGTATNSLEQATPQFTGYVPDLIAQLQTDLGFISDIQLAPSNLTYNQIIQKVANGDYDIVIGDVTITSARRKIVGFSQSIFDNSLYIIMRNTPDVSFALFGFMKPFSSNLWLLSIGAVTVAAIIICLLERKTNKALQNMSIISVCVMSWWYCIGNVAGYGVDFHVNTAAGRLLTLGLYMLSIVLVASYTANLASDLTIQRAQFPISGVDDLKAGKVPFGRIGVRVGSASQDYYLREISKGVHNFYQLPASKQVTFDSLLSNIIDASFIDSGVGQYVTNNIYCNLTLIGQPFDQSTFGIVTPKEWNYAQILDVEILTLRESGTISLLQQKWFQSKTCPDSLSNTPTALDVPSMGGLFLVFGVIIALSFLLFAWQQYIKNHVLSLPYFNKFSAKKKRSETRHSNIPSVRRHSSELSVTRHSSVPSVTRYLSELSITRHSSKPSERTENYKVSSSEFTHF</sequence>
<dbReference type="SUPFAM" id="SSF53850">
    <property type="entry name" value="Periplasmic binding protein-like II"/>
    <property type="match status" value="1"/>
</dbReference>
<evidence type="ECO:0000256" key="12">
    <source>
        <dbReference type="ARBA" id="ARBA00023303"/>
    </source>
</evidence>
<dbReference type="Pfam" id="PF00060">
    <property type="entry name" value="Lig_chan"/>
    <property type="match status" value="1"/>
</dbReference>
<feature type="transmembrane region" description="Helical" evidence="15">
    <location>
        <begin position="588"/>
        <end position="606"/>
    </location>
</feature>
<evidence type="ECO:0000256" key="13">
    <source>
        <dbReference type="ARBA" id="ARBA00034100"/>
    </source>
</evidence>
<dbReference type="GO" id="GO:0015276">
    <property type="term" value="F:ligand-gated monoatomic ion channel activity"/>
    <property type="evidence" value="ECO:0007669"/>
    <property type="project" value="InterPro"/>
</dbReference>
<evidence type="ECO:0000256" key="11">
    <source>
        <dbReference type="ARBA" id="ARBA00023286"/>
    </source>
</evidence>
<evidence type="ECO:0000256" key="5">
    <source>
        <dbReference type="ARBA" id="ARBA00023018"/>
    </source>
</evidence>
<accession>A0A819RCB0</accession>
<dbReference type="EMBL" id="CAJNOU010003229">
    <property type="protein sequence ID" value="CAF1378275.1"/>
    <property type="molecule type" value="Genomic_DNA"/>
</dbReference>
<dbReference type="GO" id="GO:0004930">
    <property type="term" value="F:G protein-coupled receptor activity"/>
    <property type="evidence" value="ECO:0007669"/>
    <property type="project" value="InterPro"/>
</dbReference>
<feature type="region of interest" description="Disordered" evidence="14">
    <location>
        <begin position="875"/>
        <end position="896"/>
    </location>
</feature>
<dbReference type="Proteomes" id="UP000663889">
    <property type="component" value="Unassembled WGS sequence"/>
</dbReference>
<evidence type="ECO:0000256" key="3">
    <source>
        <dbReference type="ARBA" id="ARBA00022692"/>
    </source>
</evidence>
<feature type="chain" id="PRO_5035693983" description="Ionotropic glutamate receptor C-terminal domain-containing protein" evidence="16">
    <location>
        <begin position="22"/>
        <end position="935"/>
    </location>
</feature>
<evidence type="ECO:0000256" key="6">
    <source>
        <dbReference type="ARBA" id="ARBA00023065"/>
    </source>
</evidence>
<evidence type="ECO:0000256" key="4">
    <source>
        <dbReference type="ARBA" id="ARBA00022989"/>
    </source>
</evidence>
<evidence type="ECO:0000256" key="14">
    <source>
        <dbReference type="SAM" id="MobiDB-lite"/>
    </source>
</evidence>
<evidence type="ECO:0000256" key="1">
    <source>
        <dbReference type="ARBA" id="ARBA00004141"/>
    </source>
</evidence>
<dbReference type="Proteomes" id="UP000663874">
    <property type="component" value="Unassembled WGS sequence"/>
</dbReference>
<feature type="transmembrane region" description="Helical" evidence="15">
    <location>
        <begin position="650"/>
        <end position="671"/>
    </location>
</feature>
<keyword evidence="16" id="KW-0732">Signal</keyword>
<evidence type="ECO:0000256" key="2">
    <source>
        <dbReference type="ARBA" id="ARBA00022448"/>
    </source>
</evidence>
<keyword evidence="8" id="KW-0675">Receptor</keyword>
<dbReference type="SUPFAM" id="SSF53822">
    <property type="entry name" value="Periplasmic binding protein-like I"/>
    <property type="match status" value="1"/>
</dbReference>
<name>A0A819RCB0_9BILA</name>
<gene>
    <name evidence="19" type="ORF">FNK824_LOCUS28117</name>
    <name evidence="18" type="ORF">SEV965_LOCUS30272</name>
</gene>
<evidence type="ECO:0000256" key="16">
    <source>
        <dbReference type="SAM" id="SignalP"/>
    </source>
</evidence>
<dbReference type="InterPro" id="IPR015683">
    <property type="entry name" value="Ionotropic_Glu_rcpt"/>
</dbReference>
<dbReference type="InterPro" id="IPR028082">
    <property type="entry name" value="Peripla_BP_I"/>
</dbReference>
<dbReference type="GO" id="GO:0045211">
    <property type="term" value="C:postsynaptic membrane"/>
    <property type="evidence" value="ECO:0007669"/>
    <property type="project" value="UniProtKB-SubCell"/>
</dbReference>
<evidence type="ECO:0000259" key="17">
    <source>
        <dbReference type="SMART" id="SM00079"/>
    </source>
</evidence>
<dbReference type="AlphaFoldDB" id="A0A819RCB0"/>
<keyword evidence="4 15" id="KW-1133">Transmembrane helix</keyword>
<keyword evidence="9" id="KW-0325">Glycoprotein</keyword>
<keyword evidence="5" id="KW-0770">Synapse</keyword>
<keyword evidence="2" id="KW-0813">Transport</keyword>
<dbReference type="InterPro" id="IPR001828">
    <property type="entry name" value="ANF_lig-bd_rcpt"/>
</dbReference>
<dbReference type="InterPro" id="IPR001320">
    <property type="entry name" value="Iontro_rcpt_C"/>
</dbReference>
<dbReference type="InterPro" id="IPR019594">
    <property type="entry name" value="Glu/Gly-bd"/>
</dbReference>
<comment type="subcellular location">
    <subcellularLocation>
        <location evidence="1">Membrane</location>
        <topology evidence="1">Multi-pass membrane protein</topology>
    </subcellularLocation>
    <subcellularLocation>
        <location evidence="13">Postsynaptic cell membrane</location>
    </subcellularLocation>
</comment>
<evidence type="ECO:0000256" key="10">
    <source>
        <dbReference type="ARBA" id="ARBA00023257"/>
    </source>
</evidence>
<evidence type="ECO:0000256" key="9">
    <source>
        <dbReference type="ARBA" id="ARBA00023180"/>
    </source>
</evidence>
<dbReference type="SMART" id="SM00079">
    <property type="entry name" value="PBPe"/>
    <property type="match status" value="1"/>
</dbReference>
<evidence type="ECO:0000256" key="8">
    <source>
        <dbReference type="ARBA" id="ARBA00023170"/>
    </source>
</evidence>
<comment type="caution">
    <text evidence="19">The sequence shown here is derived from an EMBL/GenBank/DDBJ whole genome shotgun (WGS) entry which is preliminary data.</text>
</comment>
<protein>
    <recommendedName>
        <fullName evidence="17">Ionotropic glutamate receptor C-terminal domain-containing protein</fullName>
    </recommendedName>
</protein>
<feature type="domain" description="Ionotropic glutamate receptor C-terminal" evidence="17">
    <location>
        <begin position="465"/>
        <end position="811"/>
    </location>
</feature>
<evidence type="ECO:0000256" key="7">
    <source>
        <dbReference type="ARBA" id="ARBA00023136"/>
    </source>
</evidence>
<evidence type="ECO:0000313" key="18">
    <source>
        <dbReference type="EMBL" id="CAF1378275.1"/>
    </source>
</evidence>
<dbReference type="EMBL" id="CAJOBE010007567">
    <property type="protein sequence ID" value="CAF4039915.1"/>
    <property type="molecule type" value="Genomic_DNA"/>
</dbReference>
<dbReference type="InterPro" id="IPR000337">
    <property type="entry name" value="GPCR_3"/>
</dbReference>
<feature type="compositionally biased region" description="Polar residues" evidence="14">
    <location>
        <begin position="925"/>
        <end position="935"/>
    </location>
</feature>
<dbReference type="Gene3D" id="3.40.190.10">
    <property type="entry name" value="Periplasmic binding protein-like II"/>
    <property type="match status" value="2"/>
</dbReference>
<evidence type="ECO:0000256" key="15">
    <source>
        <dbReference type="SAM" id="Phobius"/>
    </source>
</evidence>
<evidence type="ECO:0000313" key="19">
    <source>
        <dbReference type="EMBL" id="CAF4039915.1"/>
    </source>
</evidence>
<dbReference type="Pfam" id="PF01094">
    <property type="entry name" value="ANF_receptor"/>
    <property type="match status" value="1"/>
</dbReference>
<dbReference type="PANTHER" id="PTHR18966">
    <property type="entry name" value="IONOTROPIC GLUTAMATE RECEPTOR"/>
    <property type="match status" value="1"/>
</dbReference>
<organism evidence="19 20">
    <name type="scientific">Rotaria sordida</name>
    <dbReference type="NCBI Taxonomy" id="392033"/>
    <lineage>
        <taxon>Eukaryota</taxon>
        <taxon>Metazoa</taxon>
        <taxon>Spiralia</taxon>
        <taxon>Gnathifera</taxon>
        <taxon>Rotifera</taxon>
        <taxon>Eurotatoria</taxon>
        <taxon>Bdelloidea</taxon>
        <taxon>Philodinida</taxon>
        <taxon>Philodinidae</taxon>
        <taxon>Rotaria</taxon>
    </lineage>
</organism>
<keyword evidence="11" id="KW-1071">Ligand-gated ion channel</keyword>
<evidence type="ECO:0000313" key="20">
    <source>
        <dbReference type="Proteomes" id="UP000663874"/>
    </source>
</evidence>